<keyword evidence="3" id="KW-1185">Reference proteome</keyword>
<dbReference type="Proteomes" id="UP001597045">
    <property type="component" value="Unassembled WGS sequence"/>
</dbReference>
<proteinExistence type="predicted"/>
<sequence length="27" mass="3002">MIQPGDRLVSVNGHDIHQQDDVVDSVK</sequence>
<dbReference type="SUPFAM" id="SSF50156">
    <property type="entry name" value="PDZ domain-like"/>
    <property type="match status" value="1"/>
</dbReference>
<dbReference type="EMBL" id="JBHTIS010003200">
    <property type="protein sequence ID" value="MFD1050923.1"/>
    <property type="molecule type" value="Genomic_DNA"/>
</dbReference>
<evidence type="ECO:0008006" key="4">
    <source>
        <dbReference type="Google" id="ProtNLM"/>
    </source>
</evidence>
<protein>
    <recommendedName>
        <fullName evidence="4">PDZ domain-containing protein</fullName>
    </recommendedName>
</protein>
<evidence type="ECO:0000313" key="3">
    <source>
        <dbReference type="Proteomes" id="UP001597045"/>
    </source>
</evidence>
<feature type="compositionally biased region" description="Basic and acidic residues" evidence="1">
    <location>
        <begin position="14"/>
        <end position="27"/>
    </location>
</feature>
<gene>
    <name evidence="2" type="ORF">ACFQ1S_38060</name>
</gene>
<dbReference type="InterPro" id="IPR036034">
    <property type="entry name" value="PDZ_sf"/>
</dbReference>
<reference evidence="3" key="1">
    <citation type="journal article" date="2019" name="Int. J. Syst. Evol. Microbiol.">
        <title>The Global Catalogue of Microorganisms (GCM) 10K type strain sequencing project: providing services to taxonomists for standard genome sequencing and annotation.</title>
        <authorList>
            <consortium name="The Broad Institute Genomics Platform"/>
            <consortium name="The Broad Institute Genome Sequencing Center for Infectious Disease"/>
            <person name="Wu L."/>
            <person name="Ma J."/>
        </authorList>
    </citation>
    <scope>NUCLEOTIDE SEQUENCE [LARGE SCALE GENOMIC DNA]</scope>
    <source>
        <strain evidence="3">JCM 31486</strain>
    </source>
</reference>
<accession>A0ABW3MLC4</accession>
<feature type="non-terminal residue" evidence="2">
    <location>
        <position position="27"/>
    </location>
</feature>
<feature type="region of interest" description="Disordered" evidence="1">
    <location>
        <begin position="1"/>
        <end position="27"/>
    </location>
</feature>
<evidence type="ECO:0000256" key="1">
    <source>
        <dbReference type="SAM" id="MobiDB-lite"/>
    </source>
</evidence>
<comment type="caution">
    <text evidence="2">The sequence shown here is derived from an EMBL/GenBank/DDBJ whole genome shotgun (WGS) entry which is preliminary data.</text>
</comment>
<name>A0ABW3MLC4_9PSEU</name>
<organism evidence="2 3">
    <name type="scientific">Kibdelosporangium lantanae</name>
    <dbReference type="NCBI Taxonomy" id="1497396"/>
    <lineage>
        <taxon>Bacteria</taxon>
        <taxon>Bacillati</taxon>
        <taxon>Actinomycetota</taxon>
        <taxon>Actinomycetes</taxon>
        <taxon>Pseudonocardiales</taxon>
        <taxon>Pseudonocardiaceae</taxon>
        <taxon>Kibdelosporangium</taxon>
    </lineage>
</organism>
<evidence type="ECO:0000313" key="2">
    <source>
        <dbReference type="EMBL" id="MFD1050923.1"/>
    </source>
</evidence>